<protein>
    <submittedName>
        <fullName evidence="2">ArsA family ATPase</fullName>
    </submittedName>
</protein>
<feature type="domain" description="ArsA HSP20-like" evidence="1">
    <location>
        <begin position="26"/>
        <end position="84"/>
    </location>
</feature>
<keyword evidence="3" id="KW-1185">Reference proteome</keyword>
<dbReference type="Gene3D" id="2.60.40.790">
    <property type="match status" value="1"/>
</dbReference>
<feature type="non-terminal residue" evidence="2">
    <location>
        <position position="1"/>
    </location>
</feature>
<dbReference type="Pfam" id="PF17886">
    <property type="entry name" value="ArsA_HSP20"/>
    <property type="match status" value="1"/>
</dbReference>
<evidence type="ECO:0000259" key="1">
    <source>
        <dbReference type="Pfam" id="PF17886"/>
    </source>
</evidence>
<dbReference type="EMBL" id="JAHLEM010000361">
    <property type="protein sequence ID" value="MBU3867914.1"/>
    <property type="molecule type" value="Genomic_DNA"/>
</dbReference>
<sequence length="95" mass="10550">PAARPDRPAPDPWTVEDRLADDGVLLWRLPLPGADRDGLGLVRRGDELIVSVGPFHRVLPLPSALRRCTVSGAGLRDGWLQVRFTPDPDLWPKRL</sequence>
<reference evidence="2 3" key="1">
    <citation type="submission" date="2021-06" db="EMBL/GenBank/DDBJ databases">
        <authorList>
            <person name="Pan X."/>
        </authorList>
    </citation>
    <scope>NUCLEOTIDE SEQUENCE [LARGE SCALE GENOMIC DNA]</scope>
    <source>
        <strain evidence="2 3">4503</strain>
    </source>
</reference>
<evidence type="ECO:0000313" key="3">
    <source>
        <dbReference type="Proteomes" id="UP000720508"/>
    </source>
</evidence>
<gene>
    <name evidence="2" type="ORF">KN815_28820</name>
</gene>
<dbReference type="SUPFAM" id="SSF49764">
    <property type="entry name" value="HSP20-like chaperones"/>
    <property type="match status" value="1"/>
</dbReference>
<proteinExistence type="predicted"/>
<dbReference type="Proteomes" id="UP000720508">
    <property type="component" value="Unassembled WGS sequence"/>
</dbReference>
<comment type="caution">
    <text evidence="2">The sequence shown here is derived from an EMBL/GenBank/DDBJ whole genome shotgun (WGS) entry which is preliminary data.</text>
</comment>
<dbReference type="InterPro" id="IPR040612">
    <property type="entry name" value="ArsA_HSP20-like"/>
</dbReference>
<organism evidence="2 3">
    <name type="scientific">Streptomyces niphimycinicus</name>
    <dbReference type="NCBI Taxonomy" id="2842201"/>
    <lineage>
        <taxon>Bacteria</taxon>
        <taxon>Bacillati</taxon>
        <taxon>Actinomycetota</taxon>
        <taxon>Actinomycetes</taxon>
        <taxon>Kitasatosporales</taxon>
        <taxon>Streptomycetaceae</taxon>
        <taxon>Streptomyces</taxon>
    </lineage>
</organism>
<name>A0ABS6CM58_9ACTN</name>
<evidence type="ECO:0000313" key="2">
    <source>
        <dbReference type="EMBL" id="MBU3867914.1"/>
    </source>
</evidence>
<dbReference type="InterPro" id="IPR008978">
    <property type="entry name" value="HSP20-like_chaperone"/>
</dbReference>
<accession>A0ABS6CM58</accession>